<dbReference type="GeneID" id="7839545"/>
<evidence type="ECO:0000313" key="3">
    <source>
        <dbReference type="Proteomes" id="UP000009168"/>
    </source>
</evidence>
<sequence>MGQTKTLFVGFVILILSVSVLASLEKQQKNSNQKLKSNSLRLAQKQGPLFSFQANEKVRVDVVKKIKRDMLFFVEGFAFISKNLILESTGLENQTEIHLIDLDDMSIKNSYTFDPEIFGEGSAMIKDSQTGKNVVFMMTYKNNIVYKMDENLTEILQEYPLPPEMREGWGMHKLSEDTIIATDGTNRLFHINPENFTVKQIVKVTDSQGYSQDNLNELEIIDGKVYCNIFMSKKIVVFDPYTGKIESTLNFSPLVQFLESEDGYRQYVGYNNVLNGIAYNPETKQTLITGKNWPYIYEVKLVQINS</sequence>
<dbReference type="PANTHER" id="PTHR31270">
    <property type="entry name" value="GLUTAMINYL-PEPTIDE CYCLOTRANSFERASE"/>
    <property type="match status" value="1"/>
</dbReference>
<dbReference type="KEGG" id="tet:TTHERM_00145940"/>
<dbReference type="InterPro" id="IPR011044">
    <property type="entry name" value="Quino_amine_DH_bsu"/>
</dbReference>
<dbReference type="AlphaFoldDB" id="I7LUB9"/>
<dbReference type="Pfam" id="PF05096">
    <property type="entry name" value="Glu_cyclase_2"/>
    <property type="match status" value="1"/>
</dbReference>
<reference evidence="3" key="1">
    <citation type="journal article" date="2006" name="PLoS Biol.">
        <title>Macronuclear genome sequence of the ciliate Tetrahymena thermophila, a model eukaryote.</title>
        <authorList>
            <person name="Eisen J.A."/>
            <person name="Coyne R.S."/>
            <person name="Wu M."/>
            <person name="Wu D."/>
            <person name="Thiagarajan M."/>
            <person name="Wortman J.R."/>
            <person name="Badger J.H."/>
            <person name="Ren Q."/>
            <person name="Amedeo P."/>
            <person name="Jones K.M."/>
            <person name="Tallon L.J."/>
            <person name="Delcher A.L."/>
            <person name="Salzberg S.L."/>
            <person name="Silva J.C."/>
            <person name="Haas B.J."/>
            <person name="Majoros W.H."/>
            <person name="Farzad M."/>
            <person name="Carlton J.M."/>
            <person name="Smith R.K. Jr."/>
            <person name="Garg J."/>
            <person name="Pearlman R.E."/>
            <person name="Karrer K.M."/>
            <person name="Sun L."/>
            <person name="Manning G."/>
            <person name="Elde N.C."/>
            <person name="Turkewitz A.P."/>
            <person name="Asai D.J."/>
            <person name="Wilkes D.E."/>
            <person name="Wang Y."/>
            <person name="Cai H."/>
            <person name="Collins K."/>
            <person name="Stewart B.A."/>
            <person name="Lee S.R."/>
            <person name="Wilamowska K."/>
            <person name="Weinberg Z."/>
            <person name="Ruzzo W.L."/>
            <person name="Wloga D."/>
            <person name="Gaertig J."/>
            <person name="Frankel J."/>
            <person name="Tsao C.-C."/>
            <person name="Gorovsky M.A."/>
            <person name="Keeling P.J."/>
            <person name="Waller R.F."/>
            <person name="Patron N.J."/>
            <person name="Cherry J.M."/>
            <person name="Stover N.A."/>
            <person name="Krieger C.J."/>
            <person name="del Toro C."/>
            <person name="Ryder H.F."/>
            <person name="Williamson S.C."/>
            <person name="Barbeau R.A."/>
            <person name="Hamilton E.P."/>
            <person name="Orias E."/>
        </authorList>
    </citation>
    <scope>NUCLEOTIDE SEQUENCE [LARGE SCALE GENOMIC DNA]</scope>
    <source>
        <strain evidence="3">SB210</strain>
    </source>
</reference>
<protein>
    <submittedName>
        <fullName evidence="2">Glutamine cyclotransferase</fullName>
    </submittedName>
</protein>
<feature type="chain" id="PRO_5003712013" evidence="1">
    <location>
        <begin position="23"/>
        <end position="306"/>
    </location>
</feature>
<organism evidence="2 3">
    <name type="scientific">Tetrahymena thermophila (strain SB210)</name>
    <dbReference type="NCBI Taxonomy" id="312017"/>
    <lineage>
        <taxon>Eukaryota</taxon>
        <taxon>Sar</taxon>
        <taxon>Alveolata</taxon>
        <taxon>Ciliophora</taxon>
        <taxon>Intramacronucleata</taxon>
        <taxon>Oligohymenophorea</taxon>
        <taxon>Hymenostomatida</taxon>
        <taxon>Tetrahymenina</taxon>
        <taxon>Tetrahymenidae</taxon>
        <taxon>Tetrahymena</taxon>
    </lineage>
</organism>
<keyword evidence="1" id="KW-0732">Signal</keyword>
<evidence type="ECO:0000313" key="2">
    <source>
        <dbReference type="EMBL" id="EAR90988.1"/>
    </source>
</evidence>
<dbReference type="SUPFAM" id="SSF50969">
    <property type="entry name" value="YVTN repeat-like/Quinoprotein amine dehydrogenase"/>
    <property type="match status" value="1"/>
</dbReference>
<gene>
    <name evidence="2" type="ORF">TTHERM_00145940</name>
</gene>
<dbReference type="RefSeq" id="XP_001011233.1">
    <property type="nucleotide sequence ID" value="XM_001011233.3"/>
</dbReference>
<dbReference type="PANTHER" id="PTHR31270:SF1">
    <property type="entry name" value="GLUTAMINYL-PEPTIDE CYCLOTRANSFERASE"/>
    <property type="match status" value="1"/>
</dbReference>
<dbReference type="HOGENOM" id="CLU_060272_2_1_1"/>
<dbReference type="Proteomes" id="UP000009168">
    <property type="component" value="Unassembled WGS sequence"/>
</dbReference>
<dbReference type="EMBL" id="GG662793">
    <property type="protein sequence ID" value="EAR90988.1"/>
    <property type="molecule type" value="Genomic_DNA"/>
</dbReference>
<dbReference type="InterPro" id="IPR007788">
    <property type="entry name" value="QCT"/>
</dbReference>
<feature type="signal peptide" evidence="1">
    <location>
        <begin position="1"/>
        <end position="22"/>
    </location>
</feature>
<name>I7LUB9_TETTS</name>
<dbReference type="OMA" id="NDKLFQV"/>
<dbReference type="GO" id="GO:0016603">
    <property type="term" value="F:glutaminyl-peptide cyclotransferase activity"/>
    <property type="evidence" value="ECO:0007669"/>
    <property type="project" value="InterPro"/>
</dbReference>
<evidence type="ECO:0000256" key="1">
    <source>
        <dbReference type="SAM" id="SignalP"/>
    </source>
</evidence>
<accession>I7LUB9</accession>
<keyword evidence="3" id="KW-1185">Reference proteome</keyword>
<dbReference type="eggNOG" id="ENOG502QUQC">
    <property type="taxonomic scope" value="Eukaryota"/>
</dbReference>
<proteinExistence type="predicted"/>
<dbReference type="InParanoid" id="I7LUB9"/>
<dbReference type="OrthoDB" id="409395at2759"/>
<dbReference type="STRING" id="312017.I7LUB9"/>